<proteinExistence type="predicted"/>
<feature type="signal peptide" evidence="1">
    <location>
        <begin position="1"/>
        <end position="18"/>
    </location>
</feature>
<gene>
    <name evidence="2" type="ORF">CYCCA115_LOCUS18146</name>
</gene>
<dbReference type="Pfam" id="PF09996">
    <property type="entry name" value="DUF2237"/>
    <property type="match status" value="1"/>
</dbReference>
<protein>
    <recommendedName>
        <fullName evidence="4">Lysozyme</fullName>
    </recommendedName>
</protein>
<feature type="chain" id="PRO_5041911569" description="Lysozyme" evidence="1">
    <location>
        <begin position="19"/>
        <end position="160"/>
    </location>
</feature>
<dbReference type="Proteomes" id="UP001295423">
    <property type="component" value="Unassembled WGS sequence"/>
</dbReference>
<keyword evidence="3" id="KW-1185">Reference proteome</keyword>
<evidence type="ECO:0000313" key="3">
    <source>
        <dbReference type="Proteomes" id="UP001295423"/>
    </source>
</evidence>
<dbReference type="EMBL" id="CAKOGP040002014">
    <property type="protein sequence ID" value="CAJ1959727.1"/>
    <property type="molecule type" value="Genomic_DNA"/>
</dbReference>
<comment type="caution">
    <text evidence="2">The sequence shown here is derived from an EMBL/GenBank/DDBJ whole genome shotgun (WGS) entry which is preliminary data.</text>
</comment>
<name>A0AAD2G4S5_9STRA</name>
<evidence type="ECO:0008006" key="4">
    <source>
        <dbReference type="Google" id="ProtNLM"/>
    </source>
</evidence>
<evidence type="ECO:0000313" key="2">
    <source>
        <dbReference type="EMBL" id="CAJ1959727.1"/>
    </source>
</evidence>
<dbReference type="AlphaFoldDB" id="A0AAD2G4S5"/>
<dbReference type="InterPro" id="IPR018714">
    <property type="entry name" value="DUF2237"/>
</dbReference>
<dbReference type="Gene3D" id="3.30.56.110">
    <property type="entry name" value="Protein of unknown function DUF2237"/>
    <property type="match status" value="1"/>
</dbReference>
<accession>A0AAD2G4S5</accession>
<keyword evidence="1" id="KW-0732">Signal</keyword>
<sequence>MRHFLLIASAFFTVVTEATEYKNVFGQPLQSCSSSGMALTGFTRNGHCMDRQDDIGSHHICIDMTSTTGGNFCSITGQPDWCSSYMPCHENSSAACPVQDWCVCQWAFASYIQKAGGCNAIQDIVCDAINMQAMVAYERQSADPRYKEAFDCIRTKCGIQ</sequence>
<evidence type="ECO:0000256" key="1">
    <source>
        <dbReference type="SAM" id="SignalP"/>
    </source>
</evidence>
<reference evidence="2" key="1">
    <citation type="submission" date="2023-08" db="EMBL/GenBank/DDBJ databases">
        <authorList>
            <person name="Audoor S."/>
            <person name="Bilcke G."/>
        </authorList>
    </citation>
    <scope>NUCLEOTIDE SEQUENCE</scope>
</reference>
<organism evidence="2 3">
    <name type="scientific">Cylindrotheca closterium</name>
    <dbReference type="NCBI Taxonomy" id="2856"/>
    <lineage>
        <taxon>Eukaryota</taxon>
        <taxon>Sar</taxon>
        <taxon>Stramenopiles</taxon>
        <taxon>Ochrophyta</taxon>
        <taxon>Bacillariophyta</taxon>
        <taxon>Bacillariophyceae</taxon>
        <taxon>Bacillariophycidae</taxon>
        <taxon>Bacillariales</taxon>
        <taxon>Bacillariaceae</taxon>
        <taxon>Cylindrotheca</taxon>
    </lineage>
</organism>